<dbReference type="GO" id="GO:0016740">
    <property type="term" value="F:transferase activity"/>
    <property type="evidence" value="ECO:0007669"/>
    <property type="project" value="UniProtKB-KW"/>
</dbReference>
<gene>
    <name evidence="6" type="ORF">GH810_00135</name>
</gene>
<dbReference type="Gene3D" id="3.40.50.970">
    <property type="match status" value="1"/>
</dbReference>
<keyword evidence="4" id="KW-0786">Thiamine pyrophosphate</keyword>
<dbReference type="SUPFAM" id="SSF52922">
    <property type="entry name" value="TK C-terminal domain-like"/>
    <property type="match status" value="1"/>
</dbReference>
<sequence>MAEMKSTRQAYGEYLVELSNKIENLVVLDADLSGATKTNIFAKECPDRHFNVGIAESNLMGMAAGLATTGKIPFASTFAIFGAGRAYEIVRNSICYPKLNVKIALTHSGISVGEDGASHQAIEDITLMRVIPNMTVLCPADAIETRKMMDAAIAIDGPVYIRLGRSDVPVIFDEDYEFEVGKAGLLKTGRDVTIIAVGLMVGPALEAAELLKAEGISAQVINMGSIKPIDVDAIEEAAIKTGAIVTAEEHSIIGGLGGAVAEVLCEVAPVPMERVGIKDIFGQSGKVAPLMEKYGLTAKDIVAAAKKVIERKR</sequence>
<dbReference type="Gene3D" id="3.40.50.920">
    <property type="match status" value="1"/>
</dbReference>
<comment type="caution">
    <text evidence="6">The sequence shown here is derived from an EMBL/GenBank/DDBJ whole genome shotgun (WGS) entry which is preliminary data.</text>
</comment>
<dbReference type="InterPro" id="IPR005475">
    <property type="entry name" value="Transketolase-like_Pyr-bd"/>
</dbReference>
<protein>
    <submittedName>
        <fullName evidence="6">Transketolase family protein</fullName>
    </submittedName>
</protein>
<dbReference type="SMART" id="SM00861">
    <property type="entry name" value="Transket_pyr"/>
    <property type="match status" value="1"/>
</dbReference>
<evidence type="ECO:0000313" key="7">
    <source>
        <dbReference type="Proteomes" id="UP000616595"/>
    </source>
</evidence>
<dbReference type="InterPro" id="IPR051157">
    <property type="entry name" value="PDH/Transketolase"/>
</dbReference>
<dbReference type="CDD" id="cd07033">
    <property type="entry name" value="TPP_PYR_DXS_TK_like"/>
    <property type="match status" value="1"/>
</dbReference>
<comment type="similarity">
    <text evidence="2">Belongs to the transketolase family.</text>
</comment>
<reference evidence="6" key="2">
    <citation type="submission" date="2020-10" db="EMBL/GenBank/DDBJ databases">
        <title>Comparative genomics of the Acetobacterium genus.</title>
        <authorList>
            <person name="Marshall C."/>
            <person name="May H."/>
            <person name="Norman S."/>
        </authorList>
    </citation>
    <scope>NUCLEOTIDE SEQUENCE</scope>
    <source>
        <strain evidence="6">DER-2019</strain>
    </source>
</reference>
<comment type="cofactor">
    <cofactor evidence="1">
        <name>thiamine diphosphate</name>
        <dbReference type="ChEBI" id="CHEBI:58937"/>
    </cofactor>
</comment>
<dbReference type="EMBL" id="WJBD01000001">
    <property type="protein sequence ID" value="MBC3886726.1"/>
    <property type="molecule type" value="Genomic_DNA"/>
</dbReference>
<keyword evidence="3" id="KW-0808">Transferase</keyword>
<organism evidence="6 7">
    <name type="scientific">Acetobacterium paludosum</name>
    <dbReference type="NCBI Taxonomy" id="52693"/>
    <lineage>
        <taxon>Bacteria</taxon>
        <taxon>Bacillati</taxon>
        <taxon>Bacillota</taxon>
        <taxon>Clostridia</taxon>
        <taxon>Eubacteriales</taxon>
        <taxon>Eubacteriaceae</taxon>
        <taxon>Acetobacterium</taxon>
    </lineage>
</organism>
<dbReference type="PANTHER" id="PTHR43825">
    <property type="entry name" value="PYRUVATE DEHYDROGENASE E1 COMPONENT"/>
    <property type="match status" value="1"/>
</dbReference>
<evidence type="ECO:0000313" key="6">
    <source>
        <dbReference type="EMBL" id="MBC3886726.1"/>
    </source>
</evidence>
<feature type="domain" description="Transketolase-like pyrimidine-binding" evidence="5">
    <location>
        <begin position="5"/>
        <end position="170"/>
    </location>
</feature>
<keyword evidence="7" id="KW-1185">Reference proteome</keyword>
<evidence type="ECO:0000256" key="3">
    <source>
        <dbReference type="ARBA" id="ARBA00022679"/>
    </source>
</evidence>
<dbReference type="InterPro" id="IPR033248">
    <property type="entry name" value="Transketolase_C"/>
</dbReference>
<dbReference type="Pfam" id="PF02780">
    <property type="entry name" value="Transketolase_C"/>
    <property type="match status" value="1"/>
</dbReference>
<dbReference type="SUPFAM" id="SSF52518">
    <property type="entry name" value="Thiamin diphosphate-binding fold (THDP-binding)"/>
    <property type="match status" value="1"/>
</dbReference>
<dbReference type="AlphaFoldDB" id="A0A923HQV7"/>
<dbReference type="OrthoDB" id="8732661at2"/>
<dbReference type="PROSITE" id="PS00802">
    <property type="entry name" value="TRANSKETOLASE_2"/>
    <property type="match status" value="1"/>
</dbReference>
<accession>A0A923HQV7</accession>
<evidence type="ECO:0000256" key="4">
    <source>
        <dbReference type="ARBA" id="ARBA00023052"/>
    </source>
</evidence>
<dbReference type="InterPro" id="IPR020826">
    <property type="entry name" value="Transketolase_BS"/>
</dbReference>
<dbReference type="FunFam" id="3.40.50.970:FF:000129">
    <property type="entry name" value="Transketolase"/>
    <property type="match status" value="1"/>
</dbReference>
<reference evidence="6" key="1">
    <citation type="submission" date="2019-10" db="EMBL/GenBank/DDBJ databases">
        <authorList>
            <person name="Ross D.E."/>
            <person name="Gulliver D."/>
        </authorList>
    </citation>
    <scope>NUCLEOTIDE SEQUENCE</scope>
    <source>
        <strain evidence="6">DER-2019</strain>
    </source>
</reference>
<evidence type="ECO:0000256" key="2">
    <source>
        <dbReference type="ARBA" id="ARBA00007131"/>
    </source>
</evidence>
<dbReference type="InterPro" id="IPR009014">
    <property type="entry name" value="Transketo_C/PFOR_II"/>
</dbReference>
<proteinExistence type="inferred from homology"/>
<evidence type="ECO:0000256" key="1">
    <source>
        <dbReference type="ARBA" id="ARBA00001964"/>
    </source>
</evidence>
<dbReference type="PANTHER" id="PTHR43825:SF1">
    <property type="entry name" value="TRANSKETOLASE-LIKE PYRIMIDINE-BINDING DOMAIN-CONTAINING PROTEIN"/>
    <property type="match status" value="1"/>
</dbReference>
<dbReference type="Pfam" id="PF02779">
    <property type="entry name" value="Transket_pyr"/>
    <property type="match status" value="1"/>
</dbReference>
<dbReference type="RefSeq" id="WP_148565366.1">
    <property type="nucleotide sequence ID" value="NZ_RXYA01000001.1"/>
</dbReference>
<evidence type="ECO:0000259" key="5">
    <source>
        <dbReference type="SMART" id="SM00861"/>
    </source>
</evidence>
<dbReference type="Proteomes" id="UP000616595">
    <property type="component" value="Unassembled WGS sequence"/>
</dbReference>
<dbReference type="InterPro" id="IPR029061">
    <property type="entry name" value="THDP-binding"/>
</dbReference>
<name>A0A923HQV7_9FIRM</name>